<dbReference type="GO" id="GO:0043226">
    <property type="term" value="C:organelle"/>
    <property type="evidence" value="ECO:0007669"/>
    <property type="project" value="UniProtKB-ARBA"/>
</dbReference>
<evidence type="ECO:0000313" key="15">
    <source>
        <dbReference type="Proteomes" id="UP000827092"/>
    </source>
</evidence>
<keyword evidence="4" id="KW-0812">Transmembrane</keyword>
<keyword evidence="2" id="KW-0813">Transport</keyword>
<evidence type="ECO:0000256" key="3">
    <source>
        <dbReference type="ARBA" id="ARBA00022475"/>
    </source>
</evidence>
<evidence type="ECO:0000259" key="13">
    <source>
        <dbReference type="SMART" id="SM00918"/>
    </source>
</evidence>
<dbReference type="EMBL" id="JAFNEN010001341">
    <property type="protein sequence ID" value="KAG8174044.1"/>
    <property type="molecule type" value="Genomic_DNA"/>
</dbReference>
<evidence type="ECO:0000256" key="10">
    <source>
        <dbReference type="ARBA" id="ARBA00023180"/>
    </source>
</evidence>
<evidence type="ECO:0000256" key="2">
    <source>
        <dbReference type="ARBA" id="ARBA00022448"/>
    </source>
</evidence>
<keyword evidence="7" id="KW-0406">Ion transport</keyword>
<keyword evidence="11" id="KW-1071">Ligand-gated ion channel</keyword>
<reference evidence="14 15" key="1">
    <citation type="journal article" date="2022" name="Nat. Ecol. Evol.">
        <title>A masculinizing supergene underlies an exaggerated male reproductive morph in a spider.</title>
        <authorList>
            <person name="Hendrickx F."/>
            <person name="De Corte Z."/>
            <person name="Sonet G."/>
            <person name="Van Belleghem S.M."/>
            <person name="Kostlbacher S."/>
            <person name="Vangestel C."/>
        </authorList>
    </citation>
    <scope>NUCLEOTIDE SEQUENCE [LARGE SCALE GENOMIC DNA]</scope>
    <source>
        <strain evidence="14">W744_W776</strain>
    </source>
</reference>
<evidence type="ECO:0000256" key="1">
    <source>
        <dbReference type="ARBA" id="ARBA00004651"/>
    </source>
</evidence>
<keyword evidence="3" id="KW-1003">Cell membrane</keyword>
<comment type="subcellular location">
    <subcellularLocation>
        <location evidence="1">Cell membrane</location>
        <topology evidence="1">Multi-pass membrane protein</topology>
    </subcellularLocation>
</comment>
<evidence type="ECO:0000313" key="14">
    <source>
        <dbReference type="EMBL" id="KAG8174044.1"/>
    </source>
</evidence>
<keyword evidence="15" id="KW-1185">Reference proteome</keyword>
<evidence type="ECO:0000256" key="9">
    <source>
        <dbReference type="ARBA" id="ARBA00023170"/>
    </source>
</evidence>
<dbReference type="SUPFAM" id="SSF53850">
    <property type="entry name" value="Periplasmic binding protein-like II"/>
    <property type="match status" value="1"/>
</dbReference>
<sequence>MLYSTSIPTKFKLSIVPTLFLISFNSSLKGYERLSGVDGDFFTIIAQHLGFEYDVVIPEDRQWGRKKNDGNWTGMIGALARREADMAVGLISMDTSRSEVVDFSSAYAMQEENFCGGMLSASSYWKPGGCGRGWWGSRRLREVFQAKNWRGWRGNSIESNRSLRGVFWLRS</sequence>
<evidence type="ECO:0000256" key="12">
    <source>
        <dbReference type="ARBA" id="ARBA00023303"/>
    </source>
</evidence>
<evidence type="ECO:0000256" key="7">
    <source>
        <dbReference type="ARBA" id="ARBA00023065"/>
    </source>
</evidence>
<dbReference type="Proteomes" id="UP000827092">
    <property type="component" value="Unassembled WGS sequence"/>
</dbReference>
<dbReference type="InterPro" id="IPR052192">
    <property type="entry name" value="Insect_Ionotropic_Sensory_Rcpt"/>
</dbReference>
<keyword evidence="8" id="KW-0472">Membrane</keyword>
<dbReference type="GO" id="GO:0005886">
    <property type="term" value="C:plasma membrane"/>
    <property type="evidence" value="ECO:0007669"/>
    <property type="project" value="UniProtKB-SubCell"/>
</dbReference>
<keyword evidence="9" id="KW-0675">Receptor</keyword>
<keyword evidence="5" id="KW-1133">Transmembrane helix</keyword>
<dbReference type="FunFam" id="3.40.190.10:FF:000078">
    <property type="entry name" value="glutamate receptor ionotropic, NMDA 3B"/>
    <property type="match status" value="1"/>
</dbReference>
<dbReference type="Gene3D" id="3.40.190.10">
    <property type="entry name" value="Periplasmic binding protein-like II"/>
    <property type="match status" value="1"/>
</dbReference>
<evidence type="ECO:0000256" key="6">
    <source>
        <dbReference type="ARBA" id="ARBA00023054"/>
    </source>
</evidence>
<evidence type="ECO:0000256" key="4">
    <source>
        <dbReference type="ARBA" id="ARBA00022692"/>
    </source>
</evidence>
<keyword evidence="12" id="KW-0407">Ion channel</keyword>
<evidence type="ECO:0000256" key="11">
    <source>
        <dbReference type="ARBA" id="ARBA00023286"/>
    </source>
</evidence>
<dbReference type="PANTHER" id="PTHR42643">
    <property type="entry name" value="IONOTROPIC RECEPTOR 20A-RELATED"/>
    <property type="match status" value="1"/>
</dbReference>
<accession>A0AAV6TQV7</accession>
<dbReference type="PANTHER" id="PTHR42643:SF38">
    <property type="entry name" value="IONOTROPIC RECEPTOR 100A"/>
    <property type="match status" value="1"/>
</dbReference>
<organism evidence="14 15">
    <name type="scientific">Oedothorax gibbosus</name>
    <dbReference type="NCBI Taxonomy" id="931172"/>
    <lineage>
        <taxon>Eukaryota</taxon>
        <taxon>Metazoa</taxon>
        <taxon>Ecdysozoa</taxon>
        <taxon>Arthropoda</taxon>
        <taxon>Chelicerata</taxon>
        <taxon>Arachnida</taxon>
        <taxon>Araneae</taxon>
        <taxon>Araneomorphae</taxon>
        <taxon>Entelegynae</taxon>
        <taxon>Araneoidea</taxon>
        <taxon>Linyphiidae</taxon>
        <taxon>Erigoninae</taxon>
        <taxon>Oedothorax</taxon>
    </lineage>
</organism>
<dbReference type="AlphaFoldDB" id="A0AAV6TQV7"/>
<dbReference type="SMART" id="SM00918">
    <property type="entry name" value="Lig_chan-Glu_bd"/>
    <property type="match status" value="1"/>
</dbReference>
<gene>
    <name evidence="14" type="ORF">JTE90_015914</name>
</gene>
<comment type="caution">
    <text evidence="14">The sequence shown here is derived from an EMBL/GenBank/DDBJ whole genome shotgun (WGS) entry which is preliminary data.</text>
</comment>
<dbReference type="GO" id="GO:0015276">
    <property type="term" value="F:ligand-gated monoatomic ion channel activity"/>
    <property type="evidence" value="ECO:0007669"/>
    <property type="project" value="InterPro"/>
</dbReference>
<dbReference type="InterPro" id="IPR019594">
    <property type="entry name" value="Glu/Gly-bd"/>
</dbReference>
<keyword evidence="10" id="KW-0325">Glycoprotein</keyword>
<feature type="domain" description="Ionotropic glutamate receptor L-glutamate and glycine-binding" evidence="13">
    <location>
        <begin position="20"/>
        <end position="81"/>
    </location>
</feature>
<name>A0AAV6TQV7_9ARAC</name>
<evidence type="ECO:0000256" key="5">
    <source>
        <dbReference type="ARBA" id="ARBA00022989"/>
    </source>
</evidence>
<keyword evidence="6" id="KW-0175">Coiled coil</keyword>
<evidence type="ECO:0000256" key="8">
    <source>
        <dbReference type="ARBA" id="ARBA00023136"/>
    </source>
</evidence>
<proteinExistence type="predicted"/>
<dbReference type="Pfam" id="PF10613">
    <property type="entry name" value="Lig_chan-Glu_bd"/>
    <property type="match status" value="1"/>
</dbReference>
<protein>
    <recommendedName>
        <fullName evidence="13">Ionotropic glutamate receptor L-glutamate and glycine-binding domain-containing protein</fullName>
    </recommendedName>
</protein>